<dbReference type="PANTHER" id="PTHR43194">
    <property type="entry name" value="HYDROLASE ALPHA/BETA FOLD FAMILY"/>
    <property type="match status" value="1"/>
</dbReference>
<dbReference type="InterPro" id="IPR050228">
    <property type="entry name" value="Carboxylesterase_BioH"/>
</dbReference>
<proteinExistence type="predicted"/>
<feature type="domain" description="AB hydrolase-1" evidence="1">
    <location>
        <begin position="22"/>
        <end position="289"/>
    </location>
</feature>
<accession>A0ABS6WCE3</accession>
<name>A0ABS6WCE3_9BIFI</name>
<dbReference type="InterPro" id="IPR000073">
    <property type="entry name" value="AB_hydrolase_1"/>
</dbReference>
<dbReference type="RefSeq" id="WP_219057745.1">
    <property type="nucleotide sequence ID" value="NZ_JAHBBH010000002.1"/>
</dbReference>
<dbReference type="GO" id="GO:0016787">
    <property type="term" value="F:hydrolase activity"/>
    <property type="evidence" value="ECO:0007669"/>
    <property type="project" value="UniProtKB-KW"/>
</dbReference>
<keyword evidence="2" id="KW-0378">Hydrolase</keyword>
<keyword evidence="3" id="KW-1185">Reference proteome</keyword>
<gene>
    <name evidence="2" type="ORF">KIH79_01440</name>
</gene>
<sequence>MTLQTFQLKNNVYRDGDGASAPLVLVHAFPVDHRMWDDCAAEIIRQADAAGLPRFAVWAPDMPGAGDSPIPGLDAAAGAPAGDDEASSVALAAGGAAADGAYEHALDLLADAYVALLREAGYEKAVWAGLSMGGYVILDIQRRHPDAVAGFAMCDTKGDADAPAQRANRVRVAEACDSGHTVDPVMHFADATDADSSFKRSDTGKALFARWIRDQRPEGIAWRQRMAAGRPDLNDQLPLVTAPAAVIGGDRDPFSPPSVMRAVADAMTGTDVTYTEIADCGHFSATEHPATVAAALVDLMRRVG</sequence>
<comment type="caution">
    <text evidence="2">The sequence shown here is derived from an EMBL/GenBank/DDBJ whole genome shotgun (WGS) entry which is preliminary data.</text>
</comment>
<dbReference type="Pfam" id="PF00561">
    <property type="entry name" value="Abhydrolase_1"/>
    <property type="match status" value="1"/>
</dbReference>
<evidence type="ECO:0000313" key="3">
    <source>
        <dbReference type="Proteomes" id="UP000700815"/>
    </source>
</evidence>
<organism evidence="2 3">
    <name type="scientific">Bifidobacterium miconis</name>
    <dbReference type="NCBI Taxonomy" id="2834435"/>
    <lineage>
        <taxon>Bacteria</taxon>
        <taxon>Bacillati</taxon>
        <taxon>Actinomycetota</taxon>
        <taxon>Actinomycetes</taxon>
        <taxon>Bifidobacteriales</taxon>
        <taxon>Bifidobacteriaceae</taxon>
        <taxon>Bifidobacterium</taxon>
    </lineage>
</organism>
<dbReference type="PANTHER" id="PTHR43194:SF5">
    <property type="entry name" value="PIMELOYL-[ACYL-CARRIER PROTEIN] METHYL ESTER ESTERASE"/>
    <property type="match status" value="1"/>
</dbReference>
<dbReference type="EMBL" id="JAHBBH010000002">
    <property type="protein sequence ID" value="MBW3091637.1"/>
    <property type="molecule type" value="Genomic_DNA"/>
</dbReference>
<dbReference type="Proteomes" id="UP000700815">
    <property type="component" value="Unassembled WGS sequence"/>
</dbReference>
<evidence type="ECO:0000313" key="2">
    <source>
        <dbReference type="EMBL" id="MBW3091637.1"/>
    </source>
</evidence>
<protein>
    <submittedName>
        <fullName evidence="2">Alpha/beta fold hydrolase</fullName>
    </submittedName>
</protein>
<reference evidence="2 3" key="1">
    <citation type="submission" date="2021-05" db="EMBL/GenBank/DDBJ databases">
        <title>Phylogenetic classification of ten novel species belonging to the genus Bifidobacterium comprising B. colchicus sp. nov., B. abeli sp. nov., B. bicoloris sp. nov., B. guerezis sp. nov., B. rosaliae sp. nov., B. santillanensis sp. nov., B. argentati sp. nov., B. amazzoni sp. nov., B. pluviali sp. nov., and B. pinnaculum sp. nov.</title>
        <authorList>
            <person name="Lugli G.A."/>
            <person name="Ruiz Garcia L."/>
            <person name="Margolles A."/>
            <person name="Ventura M."/>
        </authorList>
    </citation>
    <scope>NUCLEOTIDE SEQUENCE [LARGE SCALE GENOMIC DNA]</scope>
    <source>
        <strain evidence="2 3">82T10</strain>
    </source>
</reference>
<evidence type="ECO:0000259" key="1">
    <source>
        <dbReference type="Pfam" id="PF00561"/>
    </source>
</evidence>